<reference evidence="2 3" key="1">
    <citation type="journal article" date="2012" name="BMC Genomics">
        <title>Tools to kill: Genome of one of the most destructive plant pathogenic fungi Macrophomina phaseolina.</title>
        <authorList>
            <person name="Islam M.S."/>
            <person name="Haque M.S."/>
            <person name="Islam M.M."/>
            <person name="Emdad E.M."/>
            <person name="Halim A."/>
            <person name="Hossen Q.M.M."/>
            <person name="Hossain M.Z."/>
            <person name="Ahmed B."/>
            <person name="Rahim S."/>
            <person name="Rahman M.S."/>
            <person name="Alam M.M."/>
            <person name="Hou S."/>
            <person name="Wan X."/>
            <person name="Saito J.A."/>
            <person name="Alam M."/>
        </authorList>
    </citation>
    <scope>NUCLEOTIDE SEQUENCE [LARGE SCALE GENOMIC DNA]</scope>
    <source>
        <strain evidence="2 3">MS6</strain>
    </source>
</reference>
<keyword evidence="1" id="KW-0472">Membrane</keyword>
<gene>
    <name evidence="2" type="ORF">MPH_09273</name>
</gene>
<dbReference type="HOGENOM" id="CLU_1855641_0_0_1"/>
<dbReference type="EMBL" id="AHHD01000406">
    <property type="protein sequence ID" value="EKG13577.1"/>
    <property type="molecule type" value="Genomic_DNA"/>
</dbReference>
<evidence type="ECO:0000313" key="2">
    <source>
        <dbReference type="EMBL" id="EKG13577.1"/>
    </source>
</evidence>
<evidence type="ECO:0000313" key="3">
    <source>
        <dbReference type="Proteomes" id="UP000007129"/>
    </source>
</evidence>
<keyword evidence="1" id="KW-1133">Transmembrane helix</keyword>
<name>K2RLB3_MACPH</name>
<proteinExistence type="predicted"/>
<dbReference type="InParanoid" id="K2RLB3"/>
<feature type="transmembrane region" description="Helical" evidence="1">
    <location>
        <begin position="68"/>
        <end position="88"/>
    </location>
</feature>
<comment type="caution">
    <text evidence="2">The sequence shown here is derived from an EMBL/GenBank/DDBJ whole genome shotgun (WGS) entry which is preliminary data.</text>
</comment>
<dbReference type="Proteomes" id="UP000007129">
    <property type="component" value="Unassembled WGS sequence"/>
</dbReference>
<accession>K2RLB3</accession>
<dbReference type="VEuPathDB" id="FungiDB:MPH_09273"/>
<protein>
    <submittedName>
        <fullName evidence="2">Uncharacterized protein</fullName>
    </submittedName>
</protein>
<sequence length="138" mass="14950">MKCPGSSSAHPCPSLPRPAFSPVDNRESYYSIPSLLHRLAYQCTPLFFLFFFAQSLPYFHLTYIMKSFVSTFLFTALGVSSLVLAAPATQPESEDVQPSLLSDVGNAVKDTRESVDGVVGSTLAGATGIREWSSPVPE</sequence>
<evidence type="ECO:0000256" key="1">
    <source>
        <dbReference type="SAM" id="Phobius"/>
    </source>
</evidence>
<feature type="transmembrane region" description="Helical" evidence="1">
    <location>
        <begin position="39"/>
        <end position="61"/>
    </location>
</feature>
<organism evidence="2 3">
    <name type="scientific">Macrophomina phaseolina (strain MS6)</name>
    <name type="common">Charcoal rot fungus</name>
    <dbReference type="NCBI Taxonomy" id="1126212"/>
    <lineage>
        <taxon>Eukaryota</taxon>
        <taxon>Fungi</taxon>
        <taxon>Dikarya</taxon>
        <taxon>Ascomycota</taxon>
        <taxon>Pezizomycotina</taxon>
        <taxon>Dothideomycetes</taxon>
        <taxon>Dothideomycetes incertae sedis</taxon>
        <taxon>Botryosphaeriales</taxon>
        <taxon>Botryosphaeriaceae</taxon>
        <taxon>Macrophomina</taxon>
    </lineage>
</organism>
<dbReference type="AlphaFoldDB" id="K2RLB3"/>
<keyword evidence="1" id="KW-0812">Transmembrane</keyword>